<dbReference type="Proteomes" id="UP000529135">
    <property type="component" value="Unassembled WGS sequence"/>
</dbReference>
<evidence type="ECO:0000256" key="2">
    <source>
        <dbReference type="ARBA" id="ARBA00022512"/>
    </source>
</evidence>
<keyword evidence="2" id="KW-0134">Cell wall</keyword>
<keyword evidence="5" id="KW-0677">Repeat</keyword>
<dbReference type="InterPro" id="IPR009459">
    <property type="entry name" value="MucBP_dom"/>
</dbReference>
<dbReference type="Proteomes" id="UP000525068">
    <property type="component" value="Unassembled WGS sequence"/>
</dbReference>
<evidence type="ECO:0000256" key="6">
    <source>
        <dbReference type="ARBA" id="ARBA00023088"/>
    </source>
</evidence>
<evidence type="ECO:0000313" key="15">
    <source>
        <dbReference type="Proteomes" id="UP000548826"/>
    </source>
</evidence>
<dbReference type="RefSeq" id="WP_205277518.1">
    <property type="nucleotide sequence ID" value="NZ_JAFFOI010000040.1"/>
</dbReference>
<sequence length="120" mass="12862">GKTLAPSETLNGTIGDTYNATAKQIDGYTLSAEPTNATGQFTNSAQTVNYIYTKNTNIDQPLPDKKPTNTTPTKPSNLKTTEVKKASDTLPKTGDSAPWKSALLGVFLSSTALVIWKKKK</sequence>
<evidence type="ECO:0000313" key="11">
    <source>
        <dbReference type="EMBL" id="EAH1615999.1"/>
    </source>
</evidence>
<reference evidence="13 14" key="1">
    <citation type="submission" date="2019-04" db="EMBL/GenBank/DDBJ databases">
        <authorList>
            <person name="Ashton P.M."/>
            <person name="Dallman T."/>
            <person name="Nair S."/>
            <person name="De Pinna E."/>
            <person name="Peters T."/>
            <person name="Grant K."/>
        </authorList>
    </citation>
    <scope>NUCLEOTIDE SEQUENCE [LARGE SCALE GENOMIC DNA]</scope>
    <source>
        <strain evidence="10 15">429821</strain>
        <strain evidence="11 13">562417</strain>
        <strain evidence="12 14">562428</strain>
        <strain evidence="9">RL15000161</strain>
    </source>
</reference>
<evidence type="ECO:0000259" key="8">
    <source>
        <dbReference type="PROSITE" id="PS50847"/>
    </source>
</evidence>
<evidence type="ECO:0000313" key="12">
    <source>
        <dbReference type="EMBL" id="EAH3127941.1"/>
    </source>
</evidence>
<protein>
    <submittedName>
        <fullName evidence="10">LPXTG cell wall anchor domain-containing protein</fullName>
    </submittedName>
</protein>
<proteinExistence type="predicted"/>
<dbReference type="Gene3D" id="3.10.20.320">
    <property type="entry name" value="Putative peptidoglycan bound protein (lpxtg motif)"/>
    <property type="match status" value="1"/>
</dbReference>
<evidence type="ECO:0000256" key="5">
    <source>
        <dbReference type="ARBA" id="ARBA00022737"/>
    </source>
</evidence>
<evidence type="ECO:0000256" key="3">
    <source>
        <dbReference type="ARBA" id="ARBA00022525"/>
    </source>
</evidence>
<dbReference type="Proteomes" id="UP000548826">
    <property type="component" value="Unassembled WGS sequence"/>
</dbReference>
<comment type="subcellular location">
    <subcellularLocation>
        <location evidence="1">Secreted</location>
        <location evidence="1">Cell wall</location>
        <topology evidence="1">Peptidoglycan-anchor</topology>
    </subcellularLocation>
</comment>
<accession>A0A473MS53</accession>
<dbReference type="PROSITE" id="PS50847">
    <property type="entry name" value="GRAM_POS_ANCHORING"/>
    <property type="match status" value="1"/>
</dbReference>
<dbReference type="Pfam" id="PF06458">
    <property type="entry name" value="MucBP"/>
    <property type="match status" value="1"/>
</dbReference>
<keyword evidence="4" id="KW-0732">Signal</keyword>
<dbReference type="AlphaFoldDB" id="A0A473MS53"/>
<dbReference type="Proteomes" id="UP000383365">
    <property type="component" value="Unassembled WGS sequence"/>
</dbReference>
<name>A0A473MS53_LISMN</name>
<evidence type="ECO:0000313" key="9">
    <source>
        <dbReference type="EMBL" id="EAE2660156.1"/>
    </source>
</evidence>
<gene>
    <name evidence="11" type="ORF">D4271_11310</name>
    <name evidence="10" type="ORF">D4C60_12870</name>
    <name evidence="12" type="ORF">D5M70_11550</name>
    <name evidence="9" type="ORF">E1V33_08310</name>
</gene>
<evidence type="ECO:0000256" key="4">
    <source>
        <dbReference type="ARBA" id="ARBA00022729"/>
    </source>
</evidence>
<keyword evidence="3" id="KW-0964">Secreted</keyword>
<feature type="non-terminal residue" evidence="10">
    <location>
        <position position="1"/>
    </location>
</feature>
<dbReference type="NCBIfam" id="TIGR01167">
    <property type="entry name" value="LPXTG_anchor"/>
    <property type="match status" value="1"/>
</dbReference>
<organism evidence="10 15">
    <name type="scientific">Listeria monocytogenes</name>
    <dbReference type="NCBI Taxonomy" id="1639"/>
    <lineage>
        <taxon>Bacteria</taxon>
        <taxon>Bacillati</taxon>
        <taxon>Bacillota</taxon>
        <taxon>Bacilli</taxon>
        <taxon>Bacillales</taxon>
        <taxon>Listeriaceae</taxon>
        <taxon>Listeria</taxon>
    </lineage>
</organism>
<evidence type="ECO:0000313" key="10">
    <source>
        <dbReference type="EMBL" id="EAG9857891.1"/>
    </source>
</evidence>
<feature type="region of interest" description="Disordered" evidence="7">
    <location>
        <begin position="56"/>
        <end position="94"/>
    </location>
</feature>
<evidence type="ECO:0000256" key="1">
    <source>
        <dbReference type="ARBA" id="ARBA00004168"/>
    </source>
</evidence>
<comment type="caution">
    <text evidence="10">The sequence shown here is derived from an EMBL/GenBank/DDBJ whole genome shotgun (WGS) entry which is preliminary data.</text>
</comment>
<keyword evidence="6" id="KW-0572">Peptidoglycan-anchor</keyword>
<evidence type="ECO:0000256" key="7">
    <source>
        <dbReference type="SAM" id="MobiDB-lite"/>
    </source>
</evidence>
<dbReference type="EMBL" id="AABGFX010000010">
    <property type="protein sequence ID" value="EAH3127941.1"/>
    <property type="molecule type" value="Genomic_DNA"/>
</dbReference>
<dbReference type="EMBL" id="AABFMV010000009">
    <property type="protein sequence ID" value="EAH1615999.1"/>
    <property type="molecule type" value="Genomic_DNA"/>
</dbReference>
<dbReference type="EMBL" id="AAARIE010000008">
    <property type="protein sequence ID" value="EAE2660156.1"/>
    <property type="molecule type" value="Genomic_DNA"/>
</dbReference>
<dbReference type="EMBL" id="AABEQV010000010">
    <property type="protein sequence ID" value="EAG9857891.1"/>
    <property type="molecule type" value="Genomic_DNA"/>
</dbReference>
<dbReference type="InterPro" id="IPR019931">
    <property type="entry name" value="LPXTG_anchor"/>
</dbReference>
<feature type="compositionally biased region" description="Low complexity" evidence="7">
    <location>
        <begin position="68"/>
        <end position="80"/>
    </location>
</feature>
<evidence type="ECO:0000313" key="13">
    <source>
        <dbReference type="Proteomes" id="UP000525068"/>
    </source>
</evidence>
<feature type="domain" description="Gram-positive cocci surface proteins LPxTG" evidence="8">
    <location>
        <begin position="90"/>
        <end position="120"/>
    </location>
</feature>
<evidence type="ECO:0000313" key="14">
    <source>
        <dbReference type="Proteomes" id="UP000529135"/>
    </source>
</evidence>